<accession>A0A2P2QTP1</accession>
<protein>
    <submittedName>
        <fullName evidence="1">Uncharacterized protein</fullName>
    </submittedName>
</protein>
<reference evidence="1" key="1">
    <citation type="submission" date="2018-02" db="EMBL/GenBank/DDBJ databases">
        <title>Rhizophora mucronata_Transcriptome.</title>
        <authorList>
            <person name="Meera S.P."/>
            <person name="Sreeshan A."/>
            <person name="Augustine A."/>
        </authorList>
    </citation>
    <scope>NUCLEOTIDE SEQUENCE</scope>
    <source>
        <tissue evidence="1">Leaf</tissue>
    </source>
</reference>
<evidence type="ECO:0000313" key="1">
    <source>
        <dbReference type="EMBL" id="MBX70315.1"/>
    </source>
</evidence>
<name>A0A2P2QTP1_RHIMU</name>
<proteinExistence type="predicted"/>
<dbReference type="EMBL" id="GGEC01089831">
    <property type="protein sequence ID" value="MBX70315.1"/>
    <property type="molecule type" value="Transcribed_RNA"/>
</dbReference>
<sequence>MGTMKLRERKIVCSSAPRFPNIDSSAPSVIIKISCEYPEFSFQGLQIIVKKQQS</sequence>
<organism evidence="1">
    <name type="scientific">Rhizophora mucronata</name>
    <name type="common">Asiatic mangrove</name>
    <dbReference type="NCBI Taxonomy" id="61149"/>
    <lineage>
        <taxon>Eukaryota</taxon>
        <taxon>Viridiplantae</taxon>
        <taxon>Streptophyta</taxon>
        <taxon>Embryophyta</taxon>
        <taxon>Tracheophyta</taxon>
        <taxon>Spermatophyta</taxon>
        <taxon>Magnoliopsida</taxon>
        <taxon>eudicotyledons</taxon>
        <taxon>Gunneridae</taxon>
        <taxon>Pentapetalae</taxon>
        <taxon>rosids</taxon>
        <taxon>fabids</taxon>
        <taxon>Malpighiales</taxon>
        <taxon>Rhizophoraceae</taxon>
        <taxon>Rhizophora</taxon>
    </lineage>
</organism>
<dbReference type="AlphaFoldDB" id="A0A2P2QTP1"/>